<dbReference type="Gene3D" id="3.40.50.1820">
    <property type="entry name" value="alpha/beta hydrolase"/>
    <property type="match status" value="1"/>
</dbReference>
<reference evidence="2 3" key="1">
    <citation type="submission" date="2019-09" db="EMBL/GenBank/DDBJ databases">
        <title>Draft genome sequences of 48 bacterial type strains from the CCUG.</title>
        <authorList>
            <person name="Tunovic T."/>
            <person name="Pineiro-Iglesias B."/>
            <person name="Unosson C."/>
            <person name="Inganas E."/>
            <person name="Ohlen M."/>
            <person name="Cardew S."/>
            <person name="Jensie-Markopoulos S."/>
            <person name="Salva-Serra F."/>
            <person name="Jaen-Luchoro D."/>
            <person name="Karlsson R."/>
            <person name="Svensson-Stadler L."/>
            <person name="Chun J."/>
            <person name="Moore E."/>
        </authorList>
    </citation>
    <scope>NUCLEOTIDE SEQUENCE [LARGE SCALE GENOMIC DNA]</scope>
    <source>
        <strain evidence="2 3">CCUG 54555</strain>
    </source>
</reference>
<protein>
    <recommendedName>
        <fullName evidence="4">Alpha/beta hydrolase</fullName>
    </recommendedName>
</protein>
<accession>A0A6H9SXB8</accession>
<dbReference type="Proteomes" id="UP000430232">
    <property type="component" value="Unassembled WGS sequence"/>
</dbReference>
<dbReference type="SUPFAM" id="SSF53474">
    <property type="entry name" value="alpha/beta-Hydrolases"/>
    <property type="match status" value="1"/>
</dbReference>
<dbReference type="AlphaFoldDB" id="A0A6H9SXB8"/>
<dbReference type="RefSeq" id="WP_151063877.1">
    <property type="nucleotide sequence ID" value="NZ_CABVPL010000018.1"/>
</dbReference>
<organism evidence="2 3">
    <name type="scientific">Burkholderia latens</name>
    <dbReference type="NCBI Taxonomy" id="488446"/>
    <lineage>
        <taxon>Bacteria</taxon>
        <taxon>Pseudomonadati</taxon>
        <taxon>Pseudomonadota</taxon>
        <taxon>Betaproteobacteria</taxon>
        <taxon>Burkholderiales</taxon>
        <taxon>Burkholderiaceae</taxon>
        <taxon>Burkholderia</taxon>
        <taxon>Burkholderia cepacia complex</taxon>
    </lineage>
</organism>
<sequence>MRLQLLASNEASADQLIKRINEAVEYYKKGSYWISTGKVIVVTHSMGGLVARRAAQKLAGTSDNASSDNDDASSSEAPEQADVSYRTPGEQQASDDVAPATGNAGPTTILGIVHGVQPVGGAPVVYRRFRAGTEVNGKFNIEGALVAEIMGWSAADIVCVMGNSSGPLELLPTKNFPAGWLKFTRHVNEKKADAMPSLPLSDPYSEIYSKTVKDVWWGMVNADLINPAGLDKDKISDDIQFYKLAIGRAEKFHDNLQLYCHPTTYAYYGADKNQVAFGRITWSTRDDIGAEFEWQLPTIKTNDFDLFGQSVLRFGHQKSVFKLENAPHPPKDGQTGDVEFSGDGTVPFDSGNMIAKGDSKPITFRMSGFDHQMSYNNESVRECVLWCIAKIVQLAPPVQQSGASTQGGE</sequence>
<name>A0A6H9SXB8_9BURK</name>
<evidence type="ECO:0008006" key="4">
    <source>
        <dbReference type="Google" id="ProtNLM"/>
    </source>
</evidence>
<evidence type="ECO:0000256" key="1">
    <source>
        <dbReference type="SAM" id="MobiDB-lite"/>
    </source>
</evidence>
<comment type="caution">
    <text evidence="2">The sequence shown here is derived from an EMBL/GenBank/DDBJ whole genome shotgun (WGS) entry which is preliminary data.</text>
</comment>
<evidence type="ECO:0000313" key="3">
    <source>
        <dbReference type="Proteomes" id="UP000430232"/>
    </source>
</evidence>
<proteinExistence type="predicted"/>
<dbReference type="OrthoDB" id="9814331at2"/>
<dbReference type="EMBL" id="VZOJ01000016">
    <property type="protein sequence ID" value="KAB0643076.1"/>
    <property type="molecule type" value="Genomic_DNA"/>
</dbReference>
<dbReference type="InterPro" id="IPR029058">
    <property type="entry name" value="AB_hydrolase_fold"/>
</dbReference>
<evidence type="ECO:0000313" key="2">
    <source>
        <dbReference type="EMBL" id="KAB0643076.1"/>
    </source>
</evidence>
<keyword evidence="3" id="KW-1185">Reference proteome</keyword>
<dbReference type="GeneID" id="99790230"/>
<gene>
    <name evidence="2" type="ORF">F7R21_08625</name>
</gene>
<feature type="region of interest" description="Disordered" evidence="1">
    <location>
        <begin position="60"/>
        <end position="101"/>
    </location>
</feature>